<dbReference type="InterPro" id="IPR006016">
    <property type="entry name" value="UspA"/>
</dbReference>
<evidence type="ECO:0000313" key="3">
    <source>
        <dbReference type="EMBL" id="TDK45431.1"/>
    </source>
</evidence>
<feature type="domain" description="UspA" evidence="2">
    <location>
        <begin position="10"/>
        <end position="149"/>
    </location>
</feature>
<dbReference type="EMBL" id="SMUW01000032">
    <property type="protein sequence ID" value="TDK45431.1"/>
    <property type="molecule type" value="Genomic_DNA"/>
</dbReference>
<dbReference type="Pfam" id="PF00582">
    <property type="entry name" value="Usp"/>
    <property type="match status" value="1"/>
</dbReference>
<keyword evidence="4" id="KW-1185">Reference proteome</keyword>
<comment type="caution">
    <text evidence="3">The sequence shown here is derived from an EMBL/GenBank/DDBJ whole genome shotgun (WGS) entry which is preliminary data.</text>
</comment>
<dbReference type="PANTHER" id="PTHR46268">
    <property type="entry name" value="STRESS RESPONSE PROTEIN NHAX"/>
    <property type="match status" value="1"/>
</dbReference>
<dbReference type="SUPFAM" id="SSF52402">
    <property type="entry name" value="Adenine nucleotide alpha hydrolases-like"/>
    <property type="match status" value="2"/>
</dbReference>
<dbReference type="CDD" id="cd00293">
    <property type="entry name" value="USP-like"/>
    <property type="match status" value="1"/>
</dbReference>
<dbReference type="PANTHER" id="PTHR46268:SF6">
    <property type="entry name" value="UNIVERSAL STRESS PROTEIN UP12"/>
    <property type="match status" value="1"/>
</dbReference>
<comment type="similarity">
    <text evidence="1">Belongs to the universal stress protein A family.</text>
</comment>
<dbReference type="AlphaFoldDB" id="A0A4R5V1H2"/>
<dbReference type="PRINTS" id="PR01438">
    <property type="entry name" value="UNVRSLSTRESS"/>
</dbReference>
<evidence type="ECO:0000259" key="2">
    <source>
        <dbReference type="Pfam" id="PF00582"/>
    </source>
</evidence>
<dbReference type="Proteomes" id="UP000295438">
    <property type="component" value="Unassembled WGS sequence"/>
</dbReference>
<sequence>MITTMKTGSKVLLMTDFSQVAGYAAYYAKQFASKLNASIEVMHILSTPVDWVRLDKDKEKFYPQTLQEIASAKNKLSSLVHEFEQEGLEAFSTLIYSYGSETVFEHVNQASPDFVIMGSEGRGSKKPFFLGSTAQKILRNIKIPTLIVKEEPARMEIKRIAFLSTLEPSQRPVFQQLKSLANMLGAELDVIFVNTPYDFYEQERSDELFQELCDGDTSIRQILINAENPENGILYYAERNQPDILALAKTDKSGFSKFFNPSLTENLVRVHNFPMLSICAE</sequence>
<evidence type="ECO:0000256" key="1">
    <source>
        <dbReference type="ARBA" id="ARBA00008791"/>
    </source>
</evidence>
<dbReference type="InterPro" id="IPR006015">
    <property type="entry name" value="Universal_stress_UspA"/>
</dbReference>
<accession>A0A4R5V1H2</accession>
<evidence type="ECO:0000313" key="4">
    <source>
        <dbReference type="Proteomes" id="UP000295438"/>
    </source>
</evidence>
<reference evidence="3 4" key="1">
    <citation type="submission" date="2019-03" db="EMBL/GenBank/DDBJ databases">
        <title>Algoriphagus aquimaris sp. nov., isolated form marine sediment in Pohang, Korea.</title>
        <authorList>
            <person name="Kim J."/>
            <person name="Yoon S.-H."/>
            <person name="Lee S.-S."/>
        </authorList>
    </citation>
    <scope>NUCLEOTIDE SEQUENCE [LARGE SCALE GENOMIC DNA]</scope>
    <source>
        <strain evidence="3 4">F21</strain>
    </source>
</reference>
<dbReference type="Gene3D" id="3.40.50.12370">
    <property type="match status" value="1"/>
</dbReference>
<gene>
    <name evidence="3" type="ORF">E1898_08030</name>
</gene>
<name>A0A4R5V1H2_9BACT</name>
<proteinExistence type="inferred from homology"/>
<organism evidence="3 4">
    <name type="scientific">Algoriphagus formosus</name>
    <dbReference type="NCBI Taxonomy" id="2007308"/>
    <lineage>
        <taxon>Bacteria</taxon>
        <taxon>Pseudomonadati</taxon>
        <taxon>Bacteroidota</taxon>
        <taxon>Cytophagia</taxon>
        <taxon>Cytophagales</taxon>
        <taxon>Cyclobacteriaceae</taxon>
        <taxon>Algoriphagus</taxon>
    </lineage>
</organism>
<protein>
    <submittedName>
        <fullName evidence="3">Universal stress protein</fullName>
    </submittedName>
</protein>